<dbReference type="Proteomes" id="UP000004110">
    <property type="component" value="Unassembled WGS sequence"/>
</dbReference>
<dbReference type="AlphaFoldDB" id="A0ABC9N8W7"/>
<protein>
    <submittedName>
        <fullName evidence="1">Uncharacterized protein</fullName>
    </submittedName>
</protein>
<comment type="caution">
    <text evidence="1">The sequence shown here is derived from an EMBL/GenBank/DDBJ whole genome shotgun (WGS) entry which is preliminary data.</text>
</comment>
<name>A0ABC9N8W7_BACUC</name>
<sequence length="49" mass="6152">MFVYKRKALLLSRNSKTENTSMKSFTYAYYFFFYFYFSQKVEREFVCIK</sequence>
<organism evidence="1 2">
    <name type="scientific">Bacteroides uniformis (strain ATCC 8492 / DSM 6597 / CCUG 4942 / CIP 103695 / JCM 5828 / KCTC 5204 / NCTC 13054 / VPI 0061)</name>
    <dbReference type="NCBI Taxonomy" id="411479"/>
    <lineage>
        <taxon>Bacteria</taxon>
        <taxon>Pseudomonadati</taxon>
        <taxon>Bacteroidota</taxon>
        <taxon>Bacteroidia</taxon>
        <taxon>Bacteroidales</taxon>
        <taxon>Bacteroidaceae</taxon>
        <taxon>Bacteroides</taxon>
    </lineage>
</organism>
<keyword evidence="2" id="KW-1185">Reference proteome</keyword>
<dbReference type="EMBL" id="AAYH02000046">
    <property type="protein sequence ID" value="EDO53253.1"/>
    <property type="molecule type" value="Genomic_DNA"/>
</dbReference>
<gene>
    <name evidence="1" type="ORF">BACUNI_03268</name>
</gene>
<evidence type="ECO:0000313" key="1">
    <source>
        <dbReference type="EMBL" id="EDO53253.1"/>
    </source>
</evidence>
<proteinExistence type="predicted"/>
<reference evidence="1" key="2">
    <citation type="submission" date="2013-11" db="EMBL/GenBank/DDBJ databases">
        <title>Draft genome sequence of Bacteroides uniformis (ATCC 8492).</title>
        <authorList>
            <person name="Sudarsanam P."/>
            <person name="Ley R."/>
            <person name="Guruge J."/>
            <person name="Turnbaugh P.J."/>
            <person name="Mahowald M."/>
            <person name="Liep D."/>
            <person name="Gordon J."/>
        </authorList>
    </citation>
    <scope>NUCLEOTIDE SEQUENCE</scope>
    <source>
        <strain evidence="1">ATCC 8492</strain>
    </source>
</reference>
<evidence type="ECO:0000313" key="2">
    <source>
        <dbReference type="Proteomes" id="UP000004110"/>
    </source>
</evidence>
<accession>A0ABC9N8W7</accession>
<reference evidence="1" key="1">
    <citation type="submission" date="2007-06" db="EMBL/GenBank/DDBJ databases">
        <authorList>
            <person name="Fulton L."/>
            <person name="Clifton S."/>
            <person name="Fulton B."/>
            <person name="Xu J."/>
            <person name="Minx P."/>
            <person name="Pepin K.H."/>
            <person name="Johnson M."/>
            <person name="Thiruvilangam P."/>
            <person name="Bhonagiri V."/>
            <person name="Nash W.E."/>
            <person name="Mardis E.R."/>
            <person name="Wilson R.K."/>
        </authorList>
    </citation>
    <scope>NUCLEOTIDE SEQUENCE [LARGE SCALE GENOMIC DNA]</scope>
    <source>
        <strain evidence="1">ATCC 8492</strain>
    </source>
</reference>